<dbReference type="Gene3D" id="3.90.550.10">
    <property type="entry name" value="Spore Coat Polysaccharide Biosynthesis Protein SpsA, Chain A"/>
    <property type="match status" value="1"/>
</dbReference>
<dbReference type="SUPFAM" id="SSF53448">
    <property type="entry name" value="Nucleotide-diphospho-sugar transferases"/>
    <property type="match status" value="1"/>
</dbReference>
<dbReference type="PANTHER" id="PTHR32125">
    <property type="entry name" value="2-C-METHYL-D-ERYTHRITOL 4-PHOSPHATE CYTIDYLYLTRANSFERASE, CHLOROPLASTIC"/>
    <property type="match status" value="1"/>
</dbReference>
<protein>
    <recommendedName>
        <fullName evidence="3">2-C-methyl-D-erythritol 4-phosphate cytidylyltransferase</fullName>
        <ecNumber evidence="3">2.7.7.60</ecNumber>
    </recommendedName>
    <alternativeName>
        <fullName evidence="3">4-diphosphocytidyl-2C-methyl-D-erythritol synthase</fullName>
    </alternativeName>
    <alternativeName>
        <fullName evidence="3">MEP cytidylyltransferase</fullName>
        <shortName evidence="3">MCT</shortName>
    </alternativeName>
</protein>
<dbReference type="EC" id="2.7.7.60" evidence="3"/>
<name>A0AAE3IKQ7_9BACT</name>
<dbReference type="HAMAP" id="MF_00108">
    <property type="entry name" value="IspD"/>
    <property type="match status" value="1"/>
</dbReference>
<dbReference type="GO" id="GO:0019288">
    <property type="term" value="P:isopentenyl diphosphate biosynthetic process, methylerythritol 4-phosphate pathway"/>
    <property type="evidence" value="ECO:0007669"/>
    <property type="project" value="UniProtKB-UniRule"/>
</dbReference>
<dbReference type="CDD" id="cd02516">
    <property type="entry name" value="CDP-ME_synthetase"/>
    <property type="match status" value="1"/>
</dbReference>
<evidence type="ECO:0000256" key="1">
    <source>
        <dbReference type="ARBA" id="ARBA00022679"/>
    </source>
</evidence>
<proteinExistence type="inferred from homology"/>
<feature type="site" description="Positions MEP for the nucleophilic attack" evidence="3">
    <location>
        <position position="151"/>
    </location>
</feature>
<dbReference type="AlphaFoldDB" id="A0AAE3IKQ7"/>
<keyword evidence="1 3" id="KW-0808">Transferase</keyword>
<dbReference type="PANTHER" id="PTHR32125:SF4">
    <property type="entry name" value="2-C-METHYL-D-ERYTHRITOL 4-PHOSPHATE CYTIDYLYLTRANSFERASE, CHLOROPLASTIC"/>
    <property type="match status" value="1"/>
</dbReference>
<keyword evidence="5" id="KW-1185">Reference proteome</keyword>
<reference evidence="4" key="1">
    <citation type="submission" date="2022-10" db="EMBL/GenBank/DDBJ databases">
        <authorList>
            <person name="Kim H.S."/>
            <person name="Kim J.-S."/>
            <person name="Suh M.K."/>
            <person name="Eom M.K."/>
            <person name="Lee J.-S."/>
        </authorList>
    </citation>
    <scope>NUCLEOTIDE SEQUENCE</scope>
    <source>
        <strain evidence="4">LIP-5</strain>
    </source>
</reference>
<dbReference type="InterPro" id="IPR034683">
    <property type="entry name" value="IspD/TarI"/>
</dbReference>
<keyword evidence="3" id="KW-0414">Isoprene biosynthesis</keyword>
<organism evidence="4 5">
    <name type="scientific">Haoranjiania flava</name>
    <dbReference type="NCBI Taxonomy" id="1856322"/>
    <lineage>
        <taxon>Bacteria</taxon>
        <taxon>Pseudomonadati</taxon>
        <taxon>Bacteroidota</taxon>
        <taxon>Chitinophagia</taxon>
        <taxon>Chitinophagales</taxon>
        <taxon>Chitinophagaceae</taxon>
        <taxon>Haoranjiania</taxon>
    </lineage>
</organism>
<dbReference type="Proteomes" id="UP001209317">
    <property type="component" value="Unassembled WGS sequence"/>
</dbReference>
<dbReference type="NCBIfam" id="NF001186">
    <property type="entry name" value="PRK00155.2-3"/>
    <property type="match status" value="1"/>
</dbReference>
<gene>
    <name evidence="3" type="primary">ispD</name>
    <name evidence="4" type="ORF">OD355_03660</name>
</gene>
<keyword evidence="2 3" id="KW-0548">Nucleotidyltransferase</keyword>
<dbReference type="InterPro" id="IPR050088">
    <property type="entry name" value="IspD/TarI_cytidylyltransf_bact"/>
</dbReference>
<dbReference type="InterPro" id="IPR001228">
    <property type="entry name" value="IspD"/>
</dbReference>
<evidence type="ECO:0000313" key="4">
    <source>
        <dbReference type="EMBL" id="MCU7693609.1"/>
    </source>
</evidence>
<evidence type="ECO:0000256" key="2">
    <source>
        <dbReference type="ARBA" id="ARBA00022695"/>
    </source>
</evidence>
<dbReference type="InterPro" id="IPR029044">
    <property type="entry name" value="Nucleotide-diphossugar_trans"/>
</dbReference>
<feature type="site" description="Transition state stabilizer" evidence="3">
    <location>
        <position position="15"/>
    </location>
</feature>
<accession>A0AAE3IKQ7</accession>
<dbReference type="Pfam" id="PF01128">
    <property type="entry name" value="IspD"/>
    <property type="match status" value="1"/>
</dbReference>
<feature type="site" description="Transition state stabilizer" evidence="3">
    <location>
        <position position="22"/>
    </location>
</feature>
<comment type="catalytic activity">
    <reaction evidence="3">
        <text>2-C-methyl-D-erythritol 4-phosphate + CTP + H(+) = 4-CDP-2-C-methyl-D-erythritol + diphosphate</text>
        <dbReference type="Rhea" id="RHEA:13429"/>
        <dbReference type="ChEBI" id="CHEBI:15378"/>
        <dbReference type="ChEBI" id="CHEBI:33019"/>
        <dbReference type="ChEBI" id="CHEBI:37563"/>
        <dbReference type="ChEBI" id="CHEBI:57823"/>
        <dbReference type="ChEBI" id="CHEBI:58262"/>
        <dbReference type="EC" id="2.7.7.60"/>
    </reaction>
</comment>
<evidence type="ECO:0000313" key="5">
    <source>
        <dbReference type="Proteomes" id="UP001209317"/>
    </source>
</evidence>
<evidence type="ECO:0000256" key="3">
    <source>
        <dbReference type="HAMAP-Rule" id="MF_00108"/>
    </source>
</evidence>
<dbReference type="FunFam" id="3.90.550.10:FF:000003">
    <property type="entry name" value="2-C-methyl-D-erythritol 4-phosphate cytidylyltransferase"/>
    <property type="match status" value="1"/>
</dbReference>
<comment type="similarity">
    <text evidence="3">Belongs to the IspD/TarI cytidylyltransferase family. IspD subfamily.</text>
</comment>
<comment type="pathway">
    <text evidence="3">Isoprenoid biosynthesis; isopentenyl diphosphate biosynthesis via DXP pathway; isopentenyl diphosphate from 1-deoxy-D-xylulose 5-phosphate: step 2/6.</text>
</comment>
<dbReference type="NCBIfam" id="TIGR00453">
    <property type="entry name" value="ispD"/>
    <property type="match status" value="1"/>
</dbReference>
<comment type="function">
    <text evidence="3">Catalyzes the formation of 4-diphosphocytidyl-2-C-methyl-D-erythritol from CTP and 2-C-methyl-D-erythritol 4-phosphate (MEP).</text>
</comment>
<feature type="site" description="Positions MEP for the nucleophilic attack" evidence="3">
    <location>
        <position position="205"/>
    </location>
</feature>
<comment type="caution">
    <text evidence="4">The sequence shown here is derived from an EMBL/GenBank/DDBJ whole genome shotgun (WGS) entry which is preliminary data.</text>
</comment>
<dbReference type="RefSeq" id="WP_263037096.1">
    <property type="nucleotide sequence ID" value="NZ_JAOTPL010000003.1"/>
</dbReference>
<dbReference type="EMBL" id="JAOTPL010000003">
    <property type="protein sequence ID" value="MCU7693609.1"/>
    <property type="molecule type" value="Genomic_DNA"/>
</dbReference>
<sequence length="223" mass="24923">MKKIAVIVAGGTGSRMGKDIPKQFLLLNEKPILWYSIRAFLQAFEDMEIIVVAHQDHLERTQQIIDLFQERNKILLVTGGDTRFASVKNGLEQIHAPAVVFVHDAVRCLVSQKLISSCFEQAVEKGSAVPAVVSTDSIRVEEGAENKLVDRESVRIVQTPQTFRSEILLPAFAQPYSAFFTDEANVVEHSGQRVHLIEGDYANIKITRPVDMAIAEFYLSQGR</sequence>
<dbReference type="GO" id="GO:0050518">
    <property type="term" value="F:2-C-methyl-D-erythritol 4-phosphate cytidylyltransferase activity"/>
    <property type="evidence" value="ECO:0007669"/>
    <property type="project" value="UniProtKB-UniRule"/>
</dbReference>